<dbReference type="GO" id="GO:0016020">
    <property type="term" value="C:membrane"/>
    <property type="evidence" value="ECO:0007669"/>
    <property type="project" value="UniProtKB-SubCell"/>
</dbReference>
<keyword evidence="3" id="KW-0202">Cytokine</keyword>
<keyword evidence="4" id="KW-0472">Membrane</keyword>
<dbReference type="EMBL" id="VSWD01000008">
    <property type="protein sequence ID" value="KAK3095370.1"/>
    <property type="molecule type" value="Genomic_DNA"/>
</dbReference>
<evidence type="ECO:0000256" key="4">
    <source>
        <dbReference type="ARBA" id="ARBA00023136"/>
    </source>
</evidence>
<accession>A0AA89BTM1</accession>
<comment type="caution">
    <text evidence="6">The sequence shown here is derived from an EMBL/GenBank/DDBJ whole genome shotgun (WGS) entry which is preliminary data.</text>
</comment>
<dbReference type="Gene3D" id="2.60.120.40">
    <property type="match status" value="1"/>
</dbReference>
<evidence type="ECO:0000256" key="1">
    <source>
        <dbReference type="ARBA" id="ARBA00004370"/>
    </source>
</evidence>
<dbReference type="SUPFAM" id="SSF49842">
    <property type="entry name" value="TNF-like"/>
    <property type="match status" value="1"/>
</dbReference>
<feature type="domain" description="THD" evidence="5">
    <location>
        <begin position="1"/>
        <end position="82"/>
    </location>
</feature>
<dbReference type="GO" id="GO:0005615">
    <property type="term" value="C:extracellular space"/>
    <property type="evidence" value="ECO:0007669"/>
    <property type="project" value="UniProtKB-KW"/>
</dbReference>
<evidence type="ECO:0000259" key="5">
    <source>
        <dbReference type="PROSITE" id="PS50049"/>
    </source>
</evidence>
<evidence type="ECO:0000256" key="3">
    <source>
        <dbReference type="ARBA" id="ARBA00022514"/>
    </source>
</evidence>
<dbReference type="Proteomes" id="UP001186944">
    <property type="component" value="Unassembled WGS sequence"/>
</dbReference>
<evidence type="ECO:0000313" key="6">
    <source>
        <dbReference type="EMBL" id="KAK3095370.1"/>
    </source>
</evidence>
<name>A0AA89BTM1_PINIB</name>
<proteinExistence type="inferred from homology"/>
<comment type="similarity">
    <text evidence="2">Belongs to the tumor necrosis factor family.</text>
</comment>
<organism evidence="6 7">
    <name type="scientific">Pinctada imbricata</name>
    <name type="common">Atlantic pearl-oyster</name>
    <name type="synonym">Pinctada martensii</name>
    <dbReference type="NCBI Taxonomy" id="66713"/>
    <lineage>
        <taxon>Eukaryota</taxon>
        <taxon>Metazoa</taxon>
        <taxon>Spiralia</taxon>
        <taxon>Lophotrochozoa</taxon>
        <taxon>Mollusca</taxon>
        <taxon>Bivalvia</taxon>
        <taxon>Autobranchia</taxon>
        <taxon>Pteriomorphia</taxon>
        <taxon>Pterioida</taxon>
        <taxon>Pterioidea</taxon>
        <taxon>Pteriidae</taxon>
        <taxon>Pinctada</taxon>
    </lineage>
</organism>
<dbReference type="PANTHER" id="PTHR11471:SF13">
    <property type="entry name" value="TNF FAMILY PROFILE DOMAIN-CONTAINING PROTEIN"/>
    <property type="match status" value="1"/>
</dbReference>
<sequence length="82" mass="8982">MPSSLQQLRHTVLRQRGSAPTADMVLQDSLSTCKLQTGTSNSSSFVGAAFRLEKGDEIMVEVSDYTLVAKSEISNYFGLHMI</sequence>
<evidence type="ECO:0000313" key="7">
    <source>
        <dbReference type="Proteomes" id="UP001186944"/>
    </source>
</evidence>
<dbReference type="Pfam" id="PF00229">
    <property type="entry name" value="TNF"/>
    <property type="match status" value="1"/>
</dbReference>
<comment type="subcellular location">
    <subcellularLocation>
        <location evidence="1">Membrane</location>
    </subcellularLocation>
</comment>
<dbReference type="AlphaFoldDB" id="A0AA89BTM1"/>
<protein>
    <recommendedName>
        <fullName evidence="5">THD domain-containing protein</fullName>
    </recommendedName>
</protein>
<keyword evidence="7" id="KW-1185">Reference proteome</keyword>
<reference evidence="6" key="1">
    <citation type="submission" date="2019-08" db="EMBL/GenBank/DDBJ databases">
        <title>The improved chromosome-level genome for the pearl oyster Pinctada fucata martensii using PacBio sequencing and Hi-C.</title>
        <authorList>
            <person name="Zheng Z."/>
        </authorList>
    </citation>
    <scope>NUCLEOTIDE SEQUENCE</scope>
    <source>
        <strain evidence="6">ZZ-2019</strain>
        <tissue evidence="6">Adductor muscle</tissue>
    </source>
</reference>
<evidence type="ECO:0000256" key="2">
    <source>
        <dbReference type="ARBA" id="ARBA00008670"/>
    </source>
</evidence>
<dbReference type="GO" id="GO:0006955">
    <property type="term" value="P:immune response"/>
    <property type="evidence" value="ECO:0007669"/>
    <property type="project" value="InterPro"/>
</dbReference>
<gene>
    <name evidence="6" type="ORF">FSP39_013861</name>
</gene>
<dbReference type="GO" id="GO:0005164">
    <property type="term" value="F:tumor necrosis factor receptor binding"/>
    <property type="evidence" value="ECO:0007669"/>
    <property type="project" value="InterPro"/>
</dbReference>
<dbReference type="PANTHER" id="PTHR11471">
    <property type="entry name" value="TUMOR NECROSIS FACTOR FAMILY MEMBER"/>
    <property type="match status" value="1"/>
</dbReference>
<dbReference type="InterPro" id="IPR006052">
    <property type="entry name" value="TNF_dom"/>
</dbReference>
<dbReference type="InterPro" id="IPR008983">
    <property type="entry name" value="Tumour_necrosis_fac-like_dom"/>
</dbReference>
<dbReference type="PROSITE" id="PS50049">
    <property type="entry name" value="THD_2"/>
    <property type="match status" value="1"/>
</dbReference>
<dbReference type="GO" id="GO:0005125">
    <property type="term" value="F:cytokine activity"/>
    <property type="evidence" value="ECO:0007669"/>
    <property type="project" value="UniProtKB-KW"/>
</dbReference>